<reference evidence="2 3" key="1">
    <citation type="submission" date="2019-04" db="EMBL/GenBank/DDBJ databases">
        <title>Natronomonas sp. F20-122 a newhaloarchaeon isolated from a saline saltern of Isla Bacuta, Huelva, Spain.</title>
        <authorList>
            <person name="Duran-Viseras A."/>
            <person name="Sanchez-Porro C."/>
            <person name="Ventosa A."/>
        </authorList>
    </citation>
    <scope>NUCLEOTIDE SEQUENCE [LARGE SCALE GENOMIC DNA]</scope>
    <source>
        <strain evidence="2 3">F20-122</strain>
    </source>
</reference>
<sequence length="130" mass="13370">MTRSIALGVGFARYAELVDASGLVLDSLSTFGLWSMSAVLVLVAALPPALGRRVTYSYAITFGAPFGAVSVIGIVYVGTRPSQLEVFGYAALIGIAAAIVLGTIAGVPGVGLNRAVSPAVRGTRRRMSKI</sequence>
<evidence type="ECO:0000313" key="2">
    <source>
        <dbReference type="EMBL" id="TKR26324.1"/>
    </source>
</evidence>
<dbReference type="EMBL" id="QKNX01000002">
    <property type="protein sequence ID" value="TKR26324.1"/>
    <property type="molecule type" value="Genomic_DNA"/>
</dbReference>
<keyword evidence="3" id="KW-1185">Reference proteome</keyword>
<feature type="transmembrane region" description="Helical" evidence="1">
    <location>
        <begin position="89"/>
        <end position="116"/>
    </location>
</feature>
<gene>
    <name evidence="2" type="ORF">DM868_07480</name>
</gene>
<dbReference type="RefSeq" id="WP_137276240.1">
    <property type="nucleotide sequence ID" value="NZ_QKNX01000002.1"/>
</dbReference>
<name>A0A4U5JBT8_9EURY</name>
<evidence type="ECO:0000313" key="3">
    <source>
        <dbReference type="Proteomes" id="UP000308037"/>
    </source>
</evidence>
<organism evidence="2 3">
    <name type="scientific">Natronomonas salsuginis</name>
    <dbReference type="NCBI Taxonomy" id="2217661"/>
    <lineage>
        <taxon>Archaea</taxon>
        <taxon>Methanobacteriati</taxon>
        <taxon>Methanobacteriota</taxon>
        <taxon>Stenosarchaea group</taxon>
        <taxon>Halobacteria</taxon>
        <taxon>Halobacteriales</taxon>
        <taxon>Natronomonadaceae</taxon>
        <taxon>Natronomonas</taxon>
    </lineage>
</organism>
<dbReference type="Proteomes" id="UP000308037">
    <property type="component" value="Unassembled WGS sequence"/>
</dbReference>
<comment type="caution">
    <text evidence="2">The sequence shown here is derived from an EMBL/GenBank/DDBJ whole genome shotgun (WGS) entry which is preliminary data.</text>
</comment>
<dbReference type="AlphaFoldDB" id="A0A4U5JBT8"/>
<accession>A0A4U5JBT8</accession>
<keyword evidence="1" id="KW-0472">Membrane</keyword>
<protein>
    <submittedName>
        <fullName evidence="2">Uncharacterized protein</fullName>
    </submittedName>
</protein>
<proteinExistence type="predicted"/>
<evidence type="ECO:0000256" key="1">
    <source>
        <dbReference type="SAM" id="Phobius"/>
    </source>
</evidence>
<keyword evidence="1" id="KW-1133">Transmembrane helix</keyword>
<keyword evidence="1" id="KW-0812">Transmembrane</keyword>
<feature type="transmembrane region" description="Helical" evidence="1">
    <location>
        <begin position="30"/>
        <end position="49"/>
    </location>
</feature>
<feature type="transmembrane region" description="Helical" evidence="1">
    <location>
        <begin position="56"/>
        <end position="77"/>
    </location>
</feature>